<dbReference type="Pfam" id="PF14450">
    <property type="entry name" value="FtsA"/>
    <property type="match status" value="1"/>
</dbReference>
<dbReference type="NCBIfam" id="TIGR01174">
    <property type="entry name" value="ftsA"/>
    <property type="match status" value="1"/>
</dbReference>
<dbReference type="Gene3D" id="3.30.420.40">
    <property type="match status" value="2"/>
</dbReference>
<organism evidence="7 8">
    <name type="scientific">Candidatus Giovannonibacteria bacterium RIFCSPHIGHO2_02_43_16</name>
    <dbReference type="NCBI Taxonomy" id="1798331"/>
    <lineage>
        <taxon>Bacteria</taxon>
        <taxon>Candidatus Giovannoniibacteriota</taxon>
    </lineage>
</organism>
<evidence type="ECO:0000259" key="6">
    <source>
        <dbReference type="SMART" id="SM00842"/>
    </source>
</evidence>
<feature type="domain" description="SHS2" evidence="6">
    <location>
        <begin position="6"/>
        <end position="195"/>
    </location>
</feature>
<dbReference type="InterPro" id="IPR003494">
    <property type="entry name" value="SHS2_FtsA"/>
</dbReference>
<keyword evidence="4 5" id="KW-0131">Cell cycle</keyword>
<evidence type="ECO:0000256" key="4">
    <source>
        <dbReference type="ARBA" id="ARBA00023306"/>
    </source>
</evidence>
<comment type="caution">
    <text evidence="7">The sequence shown here is derived from an EMBL/GenBank/DDBJ whole genome shotgun (WGS) entry which is preliminary data.</text>
</comment>
<evidence type="ECO:0000313" key="8">
    <source>
        <dbReference type="Proteomes" id="UP000178276"/>
    </source>
</evidence>
<dbReference type="PANTHER" id="PTHR32432:SF4">
    <property type="entry name" value="CELL DIVISION PROTEIN FTSA"/>
    <property type="match status" value="1"/>
</dbReference>
<dbReference type="GO" id="GO:0009898">
    <property type="term" value="C:cytoplasmic side of plasma membrane"/>
    <property type="evidence" value="ECO:0007669"/>
    <property type="project" value="UniProtKB-UniRule"/>
</dbReference>
<gene>
    <name evidence="5" type="primary">ftsA</name>
    <name evidence="7" type="ORF">A2W57_03940</name>
</gene>
<dbReference type="GO" id="GO:0043093">
    <property type="term" value="P:FtsZ-dependent cytokinesis"/>
    <property type="evidence" value="ECO:0007669"/>
    <property type="project" value="UniProtKB-UniRule"/>
</dbReference>
<dbReference type="GO" id="GO:0032153">
    <property type="term" value="C:cell division site"/>
    <property type="evidence" value="ECO:0007669"/>
    <property type="project" value="UniProtKB-UniRule"/>
</dbReference>
<dbReference type="SMART" id="SM00842">
    <property type="entry name" value="FtsA"/>
    <property type="match status" value="1"/>
</dbReference>
<comment type="function">
    <text evidence="5">Cell division protein that is involved in the assembly of the Z ring. May serve as a membrane anchor for the Z ring.</text>
</comment>
<keyword evidence="2 5" id="KW-0132">Cell division</keyword>
<sequence length="388" mass="41910">MARNIVHILDIGSKSIKALAAERKDDTGIHILGAALVPTEGVRRGMVNNPDSLSRKIKMAVLEVERFSGIPFKEAFLTFGTPALGASKVRARIAVAQASGEIGTYDVERVLAQARPSSRDLQNREILDTFGLNYAVDSEMIMRDPLGMKGENLEAEVLFVTSLLKPLHEMVSVVEEAGVSVNDVIPAPLASARAILTPRQREAGALALDIGAETVDLAVMEENLPYSVAVFSLGGAHITNDIALGFQVDLDSAEEIKTTTKLPEENTKARNKFQHIVEARLEDMFELIENHLKKIGRQGLLPGGVVLAGGSAKIVGIDEFSKNILRLPSSKGRYVDLDTGHRLQDPVWATAVGAALLVLDKETGSAKSIKSTSILRQKISAWLRSLIP</sequence>
<dbReference type="SUPFAM" id="SSF53067">
    <property type="entry name" value="Actin-like ATPase domain"/>
    <property type="match status" value="2"/>
</dbReference>
<accession>A0A1F5WEW6</accession>
<dbReference type="PIRSF" id="PIRSF003101">
    <property type="entry name" value="FtsA"/>
    <property type="match status" value="1"/>
</dbReference>
<keyword evidence="3 5" id="KW-0472">Membrane</keyword>
<protein>
    <recommendedName>
        <fullName evidence="5">Cell division protein FtsA</fullName>
    </recommendedName>
</protein>
<proteinExistence type="inferred from homology"/>
<dbReference type="InterPro" id="IPR020823">
    <property type="entry name" value="Cell_div_FtsA"/>
</dbReference>
<dbReference type="EMBL" id="MFHJ01000014">
    <property type="protein sequence ID" value="OGF74173.1"/>
    <property type="molecule type" value="Genomic_DNA"/>
</dbReference>
<dbReference type="AlphaFoldDB" id="A0A1F5WEW6"/>
<dbReference type="STRING" id="1798331.A2W57_03940"/>
<dbReference type="Proteomes" id="UP000178276">
    <property type="component" value="Unassembled WGS sequence"/>
</dbReference>
<dbReference type="PANTHER" id="PTHR32432">
    <property type="entry name" value="CELL DIVISION PROTEIN FTSA-RELATED"/>
    <property type="match status" value="1"/>
</dbReference>
<dbReference type="HAMAP" id="MF_02033">
    <property type="entry name" value="FtsA"/>
    <property type="match status" value="1"/>
</dbReference>
<evidence type="ECO:0000256" key="5">
    <source>
        <dbReference type="HAMAP-Rule" id="MF_02033"/>
    </source>
</evidence>
<comment type="similarity">
    <text evidence="5">Belongs to the FtsA/MreB family.</text>
</comment>
<evidence type="ECO:0000256" key="3">
    <source>
        <dbReference type="ARBA" id="ARBA00023136"/>
    </source>
</evidence>
<evidence type="ECO:0000256" key="2">
    <source>
        <dbReference type="ARBA" id="ARBA00022618"/>
    </source>
</evidence>
<dbReference type="InterPro" id="IPR050696">
    <property type="entry name" value="FtsA/MreB"/>
</dbReference>
<comment type="subcellular location">
    <subcellularLocation>
        <location evidence="5">Cell membrane</location>
        <topology evidence="5">Peripheral membrane protein</topology>
        <orientation evidence="5">Cytoplasmic side</orientation>
    </subcellularLocation>
    <text evidence="5">Localizes to the Z ring in an FtsZ-dependent manner. Targeted to the membrane through a conserved C-terminal amphipathic helix.</text>
</comment>
<dbReference type="InterPro" id="IPR043129">
    <property type="entry name" value="ATPase_NBD"/>
</dbReference>
<comment type="subunit">
    <text evidence="5">Self-interacts. Interacts with FtsZ.</text>
</comment>
<evidence type="ECO:0000313" key="7">
    <source>
        <dbReference type="EMBL" id="OGF74173.1"/>
    </source>
</evidence>
<dbReference type="Pfam" id="PF02491">
    <property type="entry name" value="SHS2_FTSA"/>
    <property type="match status" value="1"/>
</dbReference>
<evidence type="ECO:0000256" key="1">
    <source>
        <dbReference type="ARBA" id="ARBA00022475"/>
    </source>
</evidence>
<name>A0A1F5WEW6_9BACT</name>
<reference evidence="7 8" key="1">
    <citation type="journal article" date="2016" name="Nat. Commun.">
        <title>Thousands of microbial genomes shed light on interconnected biogeochemical processes in an aquifer system.</title>
        <authorList>
            <person name="Anantharaman K."/>
            <person name="Brown C.T."/>
            <person name="Hug L.A."/>
            <person name="Sharon I."/>
            <person name="Castelle C.J."/>
            <person name="Probst A.J."/>
            <person name="Thomas B.C."/>
            <person name="Singh A."/>
            <person name="Wilkins M.J."/>
            <person name="Karaoz U."/>
            <person name="Brodie E.L."/>
            <person name="Williams K.H."/>
            <person name="Hubbard S.S."/>
            <person name="Banfield J.F."/>
        </authorList>
    </citation>
    <scope>NUCLEOTIDE SEQUENCE [LARGE SCALE GENOMIC DNA]</scope>
</reference>
<keyword evidence="1 5" id="KW-1003">Cell membrane</keyword>